<protein>
    <submittedName>
        <fullName evidence="2">Uncharacterized protein</fullName>
    </submittedName>
</protein>
<evidence type="ECO:0000313" key="3">
    <source>
        <dbReference type="EMBL" id="MEZ3166624.1"/>
    </source>
</evidence>
<dbReference type="EMBL" id="JBEDNW010000002">
    <property type="protein sequence ID" value="MEZ3166624.1"/>
    <property type="molecule type" value="Genomic_DNA"/>
</dbReference>
<gene>
    <name evidence="3" type="ORF">ABNG02_04710</name>
    <name evidence="2" type="ORF">GCM10008994_27150</name>
</gene>
<dbReference type="AlphaFoldDB" id="A0AAV3SUE0"/>
<dbReference type="Proteomes" id="UP001501425">
    <property type="component" value="Unassembled WGS sequence"/>
</dbReference>
<name>A0AAV3SUE0_9EURY</name>
<feature type="region of interest" description="Disordered" evidence="1">
    <location>
        <begin position="50"/>
        <end position="69"/>
    </location>
</feature>
<sequence>MGLIYQSNEEEYWRHVSPQDKLPLAGEVSTSGIAKLNELLADLNSTMGSESKEKLTDYAEDSDNKDETDKMREWVERRLIEEPSTVDHLRKLVGIKDKRLYLDLSYDFRATPHPNKDTGLCGCPKDDFIAHQTSVLKNKLGSSDPEVRQRSSEVFADYFVERGVLDVLEIFRELDDPQVETVIENVIMPHDLQMEEAKRRGHGAEGVIASLLDNFGEVEVLPGDKAANPMSSDVRLSEDDYSISDKKASETDSYDLLIRDEDENKHVLGVLGLVHSSDPGEYGVGKTGRTEEYQSRIEEYNENHDADMELWALVDGCGFGDNKGTLRAVLNHVDEFVQMNTAYKFLVHLHDKDIIDIHGIEFDRKFYDSDEIDELTDWAEARGVKTGVNTDSFDEVEAGKAKIYV</sequence>
<organism evidence="2 4">
    <name type="scientific">Halorubrum ejinorense</name>
    <dbReference type="NCBI Taxonomy" id="425309"/>
    <lineage>
        <taxon>Archaea</taxon>
        <taxon>Methanobacteriati</taxon>
        <taxon>Methanobacteriota</taxon>
        <taxon>Stenosarchaea group</taxon>
        <taxon>Halobacteria</taxon>
        <taxon>Halobacteriales</taxon>
        <taxon>Haloferacaceae</taxon>
        <taxon>Halorubrum</taxon>
    </lineage>
</organism>
<evidence type="ECO:0000256" key="1">
    <source>
        <dbReference type="SAM" id="MobiDB-lite"/>
    </source>
</evidence>
<keyword evidence="5" id="KW-1185">Reference proteome</keyword>
<reference evidence="2" key="2">
    <citation type="submission" date="2023-12" db="EMBL/GenBank/DDBJ databases">
        <authorList>
            <person name="Sun Q."/>
            <person name="Inoue M."/>
        </authorList>
    </citation>
    <scope>NUCLEOTIDE SEQUENCE</scope>
    <source>
        <strain evidence="2">JCM 14265</strain>
    </source>
</reference>
<evidence type="ECO:0000313" key="5">
    <source>
        <dbReference type="Proteomes" id="UP001567571"/>
    </source>
</evidence>
<dbReference type="EMBL" id="BAAADQ010000015">
    <property type="protein sequence ID" value="GAA0550812.1"/>
    <property type="molecule type" value="Genomic_DNA"/>
</dbReference>
<accession>A0AAV3SUE0</accession>
<evidence type="ECO:0000313" key="2">
    <source>
        <dbReference type="EMBL" id="GAA0550812.1"/>
    </source>
</evidence>
<evidence type="ECO:0000313" key="4">
    <source>
        <dbReference type="Proteomes" id="UP001501425"/>
    </source>
</evidence>
<proteinExistence type="predicted"/>
<reference evidence="2" key="1">
    <citation type="journal article" date="2014" name="Int. J. Syst. Evol. Microbiol.">
        <title>Complete genome sequence of Corynebacterium casei LMG S-19264T (=DSM 44701T), isolated from a smear-ripened cheese.</title>
        <authorList>
            <consortium name="US DOE Joint Genome Institute (JGI-PGF)"/>
            <person name="Walter F."/>
            <person name="Albersmeier A."/>
            <person name="Kalinowski J."/>
            <person name="Ruckert C."/>
        </authorList>
    </citation>
    <scope>NUCLEOTIDE SEQUENCE</scope>
    <source>
        <strain evidence="2">JCM 14265</strain>
    </source>
</reference>
<dbReference type="RefSeq" id="WP_343780045.1">
    <property type="nucleotide sequence ID" value="NZ_BAAADQ010000015.1"/>
</dbReference>
<reference evidence="3 5" key="3">
    <citation type="submission" date="2024-06" db="EMBL/GenBank/DDBJ databases">
        <title>Halorubrum miltondacostae sp. nov., a potential PHA producer isolated from an inland solar saltern in Rio Maior, Portugal.</title>
        <authorList>
            <person name="Albuquerque L."/>
            <person name="Viver T."/>
            <person name="Barroso C."/>
            <person name="Claudino R."/>
            <person name="Galvan M."/>
            <person name="Simoes G."/>
            <person name="Lobo Da Cunha A."/>
            <person name="Egas C."/>
        </authorList>
    </citation>
    <scope>NUCLEOTIDE SEQUENCE [LARGE SCALE GENOMIC DNA]</scope>
    <source>
        <strain evidence="3 5">DSM 18646</strain>
    </source>
</reference>
<comment type="caution">
    <text evidence="2">The sequence shown here is derived from an EMBL/GenBank/DDBJ whole genome shotgun (WGS) entry which is preliminary data.</text>
</comment>
<dbReference type="Proteomes" id="UP001567571">
    <property type="component" value="Unassembled WGS sequence"/>
</dbReference>